<organism evidence="4 5">
    <name type="scientific">Mycena belliarum</name>
    <dbReference type="NCBI Taxonomy" id="1033014"/>
    <lineage>
        <taxon>Eukaryota</taxon>
        <taxon>Fungi</taxon>
        <taxon>Dikarya</taxon>
        <taxon>Basidiomycota</taxon>
        <taxon>Agaricomycotina</taxon>
        <taxon>Agaricomycetes</taxon>
        <taxon>Agaricomycetidae</taxon>
        <taxon>Agaricales</taxon>
        <taxon>Marasmiineae</taxon>
        <taxon>Mycenaceae</taxon>
        <taxon>Mycena</taxon>
    </lineage>
</organism>
<feature type="compositionally biased region" description="Basic residues" evidence="1">
    <location>
        <begin position="45"/>
        <end position="59"/>
    </location>
</feature>
<dbReference type="AlphaFoldDB" id="A0AAD6XLA9"/>
<reference evidence="4" key="1">
    <citation type="submission" date="2023-03" db="EMBL/GenBank/DDBJ databases">
        <title>Massive genome expansion in bonnet fungi (Mycena s.s.) driven by repeated elements and novel gene families across ecological guilds.</title>
        <authorList>
            <consortium name="Lawrence Berkeley National Laboratory"/>
            <person name="Harder C.B."/>
            <person name="Miyauchi S."/>
            <person name="Viragh M."/>
            <person name="Kuo A."/>
            <person name="Thoen E."/>
            <person name="Andreopoulos B."/>
            <person name="Lu D."/>
            <person name="Skrede I."/>
            <person name="Drula E."/>
            <person name="Henrissat B."/>
            <person name="Morin E."/>
            <person name="Kohler A."/>
            <person name="Barry K."/>
            <person name="LaButti K."/>
            <person name="Morin E."/>
            <person name="Salamov A."/>
            <person name="Lipzen A."/>
            <person name="Mereny Z."/>
            <person name="Hegedus B."/>
            <person name="Baldrian P."/>
            <person name="Stursova M."/>
            <person name="Weitz H."/>
            <person name="Taylor A."/>
            <person name="Grigoriev I.V."/>
            <person name="Nagy L.G."/>
            <person name="Martin F."/>
            <person name="Kauserud H."/>
        </authorList>
    </citation>
    <scope>NUCLEOTIDE SEQUENCE</scope>
    <source>
        <strain evidence="4">CBHHK173m</strain>
    </source>
</reference>
<feature type="signal peptide" evidence="2">
    <location>
        <begin position="1"/>
        <end position="18"/>
    </location>
</feature>
<dbReference type="SUPFAM" id="SSF53955">
    <property type="entry name" value="Lysozyme-like"/>
    <property type="match status" value="1"/>
</dbReference>
<gene>
    <name evidence="4" type="ORF">B0H15DRAFT_859165</name>
</gene>
<evidence type="ECO:0000313" key="5">
    <source>
        <dbReference type="Proteomes" id="UP001222325"/>
    </source>
</evidence>
<feature type="domain" description="Transglycosylase SLT" evidence="3">
    <location>
        <begin position="197"/>
        <end position="285"/>
    </location>
</feature>
<dbReference type="Gene3D" id="1.10.530.10">
    <property type="match status" value="1"/>
</dbReference>
<dbReference type="InterPro" id="IPR023346">
    <property type="entry name" value="Lysozyme-like_dom_sf"/>
</dbReference>
<dbReference type="InterPro" id="IPR008258">
    <property type="entry name" value="Transglycosylase_SLT_dom_1"/>
</dbReference>
<evidence type="ECO:0000256" key="2">
    <source>
        <dbReference type="SAM" id="SignalP"/>
    </source>
</evidence>
<keyword evidence="2" id="KW-0732">Signal</keyword>
<proteinExistence type="predicted"/>
<evidence type="ECO:0000256" key="1">
    <source>
        <dbReference type="SAM" id="MobiDB-lite"/>
    </source>
</evidence>
<comment type="caution">
    <text evidence="4">The sequence shown here is derived from an EMBL/GenBank/DDBJ whole genome shotgun (WGS) entry which is preliminary data.</text>
</comment>
<feature type="chain" id="PRO_5042109516" evidence="2">
    <location>
        <begin position="19"/>
        <end position="345"/>
    </location>
</feature>
<evidence type="ECO:0000259" key="3">
    <source>
        <dbReference type="Pfam" id="PF01464"/>
    </source>
</evidence>
<keyword evidence="5" id="KW-1185">Reference proteome</keyword>
<feature type="region of interest" description="Disordered" evidence="1">
    <location>
        <begin position="35"/>
        <end position="114"/>
    </location>
</feature>
<name>A0AAD6XLA9_9AGAR</name>
<feature type="compositionally biased region" description="Low complexity" evidence="1">
    <location>
        <begin position="67"/>
        <end position="114"/>
    </location>
</feature>
<accession>A0AAD6XLA9</accession>
<dbReference type="Proteomes" id="UP001222325">
    <property type="component" value="Unassembled WGS sequence"/>
</dbReference>
<protein>
    <submittedName>
        <fullName evidence="4">Lysozyme-like protein</fullName>
    </submittedName>
</protein>
<dbReference type="EMBL" id="JARJCN010000062">
    <property type="protein sequence ID" value="KAJ7079117.1"/>
    <property type="molecule type" value="Genomic_DNA"/>
</dbReference>
<evidence type="ECO:0000313" key="4">
    <source>
        <dbReference type="EMBL" id="KAJ7079117.1"/>
    </source>
</evidence>
<dbReference type="Pfam" id="PF01464">
    <property type="entry name" value="SLT"/>
    <property type="match status" value="1"/>
</dbReference>
<sequence length="345" mass="36695">MLLALPIVILSAILSVQADIAHGAHVARHHARISVPRAPLESPKLKKRKSCKARNKTKAKSTEAKKIQTSTKTTKKSTAAAKPTNNSNSNNNKSNNNKSNNKGDSGNTNNFVAPAAGPPVAGLIHINVDRCGGNGATKKITSTTGPNGSLDWLNCGINSGGWNPPYMGVNDIIAADLTQALTQPGTPFKACSDFVWMFEKYANQYGLKAIMLASFAMQESSCNPSTVGGAGEQGLMQLTKDKCGGAPGGNCRDPEFNIKTGAKYFAETLSNNNGNLLLSIGMYNGWYKGLTVAKATAAKDSACCYCQNNLDYLHQFMNGWVLNVNAYSSSLGKYHNLQVCPGKQS</sequence>